<reference evidence="2 4" key="1">
    <citation type="submission" date="2016-02" db="EMBL/GenBank/DDBJ databases">
        <authorList>
            <consortium name="Pathogen Informatics"/>
        </authorList>
    </citation>
    <scope>NUCLEOTIDE SEQUENCE [LARGE SCALE GENOMIC DNA]</scope>
    <source>
        <strain evidence="2 4">SS1062</strain>
    </source>
</reference>
<dbReference type="RefSeq" id="WP_024407299.1">
    <property type="nucleotide sequence ID" value="NZ_CEKS01000001.1"/>
</dbReference>
<dbReference type="EMBL" id="CP017088">
    <property type="protein sequence ID" value="ASW50394.1"/>
    <property type="molecule type" value="Genomic_DNA"/>
</dbReference>
<dbReference type="EMBL" id="SSXK01000010">
    <property type="protein sequence ID" value="TII04387.1"/>
    <property type="molecule type" value="Genomic_DNA"/>
</dbReference>
<gene>
    <name evidence="1" type="ORF">A7J08_08960</name>
    <name evidence="3" type="ORF">E8L09_04695</name>
    <name evidence="2" type="ORF">ERS132551_01110</name>
</gene>
<proteinExistence type="predicted"/>
<reference evidence="3 5" key="3">
    <citation type="submission" date="2019-04" db="EMBL/GenBank/DDBJ databases">
        <title>Genome analysis of Streptococcus suis strain WUSS286.</title>
        <authorList>
            <person name="Chen H."/>
            <person name="Gao X."/>
            <person name="Wu Z."/>
        </authorList>
    </citation>
    <scope>NUCLEOTIDE SEQUENCE [LARGE SCALE GENOMIC DNA]</scope>
    <source>
        <strain evidence="3 5">WUSS286</strain>
    </source>
</reference>
<protein>
    <submittedName>
        <fullName evidence="3">Uncharacterized protein</fullName>
    </submittedName>
</protein>
<evidence type="ECO:0000313" key="4">
    <source>
        <dbReference type="Proteomes" id="UP000071962"/>
    </source>
</evidence>
<dbReference type="PATRIC" id="fig|1307.475.peg.1560"/>
<evidence type="ECO:0000313" key="1">
    <source>
        <dbReference type="EMBL" id="ASW50394.1"/>
    </source>
</evidence>
<name>A0A0N0DPX5_STRSU</name>
<dbReference type="EMBL" id="FIKT01000011">
    <property type="protein sequence ID" value="CYX02335.1"/>
    <property type="molecule type" value="Genomic_DNA"/>
</dbReference>
<evidence type="ECO:0000313" key="2">
    <source>
        <dbReference type="EMBL" id="CYX02335.1"/>
    </source>
</evidence>
<dbReference type="Proteomes" id="UP000071962">
    <property type="component" value="Unassembled WGS sequence"/>
</dbReference>
<reference evidence="1" key="2">
    <citation type="submission" date="2016-08" db="EMBL/GenBank/DDBJ databases">
        <title>Streptococcus suis SRD478 Genome sequencing and assembly.</title>
        <authorList>
            <person name="Nicholson T.L."/>
            <person name="Bayles D.O."/>
            <person name="Shore S.M."/>
        </authorList>
    </citation>
    <scope>NUCLEOTIDE SEQUENCE [LARGE SCALE GENOMIC DNA]</scope>
    <source>
        <strain evidence="1">SRD478</strain>
    </source>
</reference>
<dbReference type="AlphaFoldDB" id="A0A0N0DPX5"/>
<dbReference type="Proteomes" id="UP000306426">
    <property type="component" value="Unassembled WGS sequence"/>
</dbReference>
<evidence type="ECO:0000313" key="5">
    <source>
        <dbReference type="Proteomes" id="UP000306426"/>
    </source>
</evidence>
<dbReference type="Proteomes" id="UP000323128">
    <property type="component" value="Chromosome"/>
</dbReference>
<evidence type="ECO:0000313" key="3">
    <source>
        <dbReference type="EMBL" id="TII04387.1"/>
    </source>
</evidence>
<organism evidence="3 5">
    <name type="scientific">Streptococcus suis</name>
    <dbReference type="NCBI Taxonomy" id="1307"/>
    <lineage>
        <taxon>Bacteria</taxon>
        <taxon>Bacillati</taxon>
        <taxon>Bacillota</taxon>
        <taxon>Bacilli</taxon>
        <taxon>Lactobacillales</taxon>
        <taxon>Streptococcaceae</taxon>
        <taxon>Streptococcus</taxon>
    </lineage>
</organism>
<sequence length="218" mass="25601">MIFSIEALYTLHLLNDHSDDLSFLPLPNGQNLDRKSLLKETLEKGFEDLKELQLVVDNQLTERGVEYGYYLEEYHSSPYHCRVDLSYFCAPAVDEFKRYSILIKEVDEGLFVIERLASVWFLGLLLETHPILHHLDDKMKDYLMYDWTPKSHFSLLVEHGRSEGLRLAVEQLGTIYSDTLFLEIEESVYEYDLTRELMRSIDSETLQSRLIKDLKVEV</sequence>
<accession>A0A0N0DPX5</accession>